<proteinExistence type="predicted"/>
<dbReference type="Proteomes" id="UP000095544">
    <property type="component" value="Unassembled WGS sequence"/>
</dbReference>
<accession>A0A174CFF9</accession>
<dbReference type="EMBL" id="CYZU01000009">
    <property type="protein sequence ID" value="CUO11913.1"/>
    <property type="molecule type" value="Genomic_DNA"/>
</dbReference>
<gene>
    <name evidence="1" type="ORF">ERS852491_01337</name>
</gene>
<dbReference type="OrthoDB" id="1912087at2"/>
<dbReference type="STRING" id="39482.ERS852491_01337"/>
<dbReference type="AlphaFoldDB" id="A0A174CFF9"/>
<reference evidence="1 2" key="1">
    <citation type="submission" date="2015-09" db="EMBL/GenBank/DDBJ databases">
        <authorList>
            <consortium name="Pathogen Informatics"/>
        </authorList>
    </citation>
    <scope>NUCLEOTIDE SEQUENCE [LARGE SCALE GENOMIC DNA]</scope>
    <source>
        <strain evidence="1 2">2789STDY5834876</strain>
    </source>
</reference>
<protein>
    <submittedName>
        <fullName evidence="1">Uncharacterized protein</fullName>
    </submittedName>
</protein>
<name>A0A174CFF9_9FIRM</name>
<organism evidence="1 2">
    <name type="scientific">Faecalicatena contorta</name>
    <dbReference type="NCBI Taxonomy" id="39482"/>
    <lineage>
        <taxon>Bacteria</taxon>
        <taxon>Bacillati</taxon>
        <taxon>Bacillota</taxon>
        <taxon>Clostridia</taxon>
        <taxon>Lachnospirales</taxon>
        <taxon>Lachnospiraceae</taxon>
        <taxon>Faecalicatena</taxon>
    </lineage>
</organism>
<sequence>MTDTEALEEMMIRSNASISFISEKIGITNKAFSMKMHNISEFLASEIVSVKQILNLSNLERDRIFFM</sequence>
<evidence type="ECO:0000313" key="2">
    <source>
        <dbReference type="Proteomes" id="UP000095544"/>
    </source>
</evidence>
<evidence type="ECO:0000313" key="1">
    <source>
        <dbReference type="EMBL" id="CUO11913.1"/>
    </source>
</evidence>